<sequence>MKFSSLTLRTFTTLHTWVGLVAGFALFVAFYAGAITVFHHDLPLWQSPQGMSQPAQTLDDAQRLLDGVLEKHPDARKHIGMTFPGAETPQSVAYWQNAQGTWLFAWADHVDGSPTPPQAGLAELVNELHYTLGLPVAGIYLMGVVSLLYGLALFSGLVIHLPKLLGDLFALRPSRNFKQMWQDAHNVIGVLSLPFHLLFAVTGALLCLVFLQLAALNPLIYDGKLMHALPAAMDTAPIRAPANEAVRPGSLAMLHARSIAVANEMGQAEFEPAYLKLANAGDANATIEITGDGGKALGPLGAVAMDANTGEVLHTQLPGQRDANHATLAAAYALHFGEFGNGLVPWLYFALGLGGAFLFYSGNLLWIESRRKRRQQVQGRAQINMARATVGVCIGLCVAVSAAFVSVQVLEHLAPAHAETGMRWTCFVVWGGCALWAALRAPAKAAVELLWAAAIVTALVPVAHGAMSGLWLWTSAQHGYWPLFWVDGVALAMAVGFAAMARATRKRALHGDPNSVWAIAR</sequence>
<dbReference type="Pfam" id="PF03929">
    <property type="entry name" value="PepSY_TM"/>
    <property type="match status" value="1"/>
</dbReference>
<dbReference type="EMBL" id="CP115541">
    <property type="protein sequence ID" value="WNH52835.1"/>
    <property type="molecule type" value="Genomic_DNA"/>
</dbReference>
<keyword evidence="1" id="KW-1133">Transmembrane helix</keyword>
<keyword evidence="3" id="KW-1185">Reference proteome</keyword>
<evidence type="ECO:0000256" key="1">
    <source>
        <dbReference type="SAM" id="Phobius"/>
    </source>
</evidence>
<gene>
    <name evidence="2" type="ORF">PDM29_00770</name>
</gene>
<name>A0ABY9YQV6_9GAMM</name>
<feature type="transmembrane region" description="Helical" evidence="1">
    <location>
        <begin position="422"/>
        <end position="439"/>
    </location>
</feature>
<dbReference type="InterPro" id="IPR005625">
    <property type="entry name" value="PepSY-ass_TM"/>
</dbReference>
<keyword evidence="1" id="KW-0812">Transmembrane</keyword>
<dbReference type="RefSeq" id="WP_311192013.1">
    <property type="nucleotide sequence ID" value="NZ_CP115541.1"/>
</dbReference>
<protein>
    <submittedName>
        <fullName evidence="2">PepSY-associated TM helix domain-containing protein</fullName>
    </submittedName>
</protein>
<feature type="transmembrane region" description="Helical" evidence="1">
    <location>
        <begin position="346"/>
        <end position="367"/>
    </location>
</feature>
<dbReference type="PANTHER" id="PTHR34219">
    <property type="entry name" value="IRON-REGULATED INNER MEMBRANE PROTEIN-RELATED"/>
    <property type="match status" value="1"/>
</dbReference>
<feature type="transmembrane region" description="Helical" evidence="1">
    <location>
        <begin position="479"/>
        <end position="501"/>
    </location>
</feature>
<organism evidence="2 3">
    <name type="scientific">Stenotrophomonas oahuensis</name>
    <dbReference type="NCBI Taxonomy" id="3003271"/>
    <lineage>
        <taxon>Bacteria</taxon>
        <taxon>Pseudomonadati</taxon>
        <taxon>Pseudomonadota</taxon>
        <taxon>Gammaproteobacteria</taxon>
        <taxon>Lysobacterales</taxon>
        <taxon>Lysobacteraceae</taxon>
        <taxon>Stenotrophomonas</taxon>
    </lineage>
</organism>
<dbReference type="Proteomes" id="UP001302072">
    <property type="component" value="Chromosome"/>
</dbReference>
<feature type="transmembrane region" description="Helical" evidence="1">
    <location>
        <begin position="451"/>
        <end position="473"/>
    </location>
</feature>
<feature type="transmembrane region" description="Helical" evidence="1">
    <location>
        <begin position="12"/>
        <end position="38"/>
    </location>
</feature>
<accession>A0ABY9YQV6</accession>
<reference evidence="2 3" key="1">
    <citation type="submission" date="2022-12" db="EMBL/GenBank/DDBJ databases">
        <title>Two new species, Stenotrophomonas aracearum and Stenotrophomonas oahuensis, isolated from Anthurium (Araceae family) in Hawaii.</title>
        <authorList>
            <person name="Chunag S.C."/>
            <person name="Dobhal S."/>
            <person name="Alvarez A."/>
            <person name="Arif M."/>
        </authorList>
    </citation>
    <scope>NUCLEOTIDE SEQUENCE [LARGE SCALE GENOMIC DNA]</scope>
    <source>
        <strain evidence="2 3">A5586</strain>
    </source>
</reference>
<proteinExistence type="predicted"/>
<feature type="transmembrane region" description="Helical" evidence="1">
    <location>
        <begin position="187"/>
        <end position="215"/>
    </location>
</feature>
<keyword evidence="1" id="KW-0472">Membrane</keyword>
<evidence type="ECO:0000313" key="2">
    <source>
        <dbReference type="EMBL" id="WNH52835.1"/>
    </source>
</evidence>
<evidence type="ECO:0000313" key="3">
    <source>
        <dbReference type="Proteomes" id="UP001302072"/>
    </source>
</evidence>
<dbReference type="PANTHER" id="PTHR34219:SF9">
    <property type="entry name" value="IRON-REGULATED INNER MEMBRANE PROTEIN"/>
    <property type="match status" value="1"/>
</dbReference>
<feature type="transmembrane region" description="Helical" evidence="1">
    <location>
        <begin position="139"/>
        <end position="166"/>
    </location>
</feature>
<feature type="transmembrane region" description="Helical" evidence="1">
    <location>
        <begin position="388"/>
        <end position="410"/>
    </location>
</feature>